<dbReference type="InterPro" id="IPR011701">
    <property type="entry name" value="MFS"/>
</dbReference>
<feature type="transmembrane region" description="Helical" evidence="8">
    <location>
        <begin position="191"/>
        <end position="213"/>
    </location>
</feature>
<keyword evidence="8" id="KW-1003">Cell membrane</keyword>
<reference evidence="10" key="1">
    <citation type="submission" date="2021-06" db="EMBL/GenBank/DDBJ databases">
        <authorList>
            <person name="Kallberg Y."/>
            <person name="Tangrot J."/>
            <person name="Rosling A."/>
        </authorList>
    </citation>
    <scope>NUCLEOTIDE SEQUENCE</scope>
    <source>
        <strain evidence="10">CL551</strain>
    </source>
</reference>
<feature type="transmembrane region" description="Helical" evidence="8">
    <location>
        <begin position="400"/>
        <end position="427"/>
    </location>
</feature>
<evidence type="ECO:0000256" key="8">
    <source>
        <dbReference type="RuleBase" id="RU366033"/>
    </source>
</evidence>
<evidence type="ECO:0000256" key="5">
    <source>
        <dbReference type="ARBA" id="ARBA00022989"/>
    </source>
</evidence>
<feature type="domain" description="Major facilitator superfamily (MFS) profile" evidence="9">
    <location>
        <begin position="33"/>
        <end position="457"/>
    </location>
</feature>
<evidence type="ECO:0000313" key="10">
    <source>
        <dbReference type="EMBL" id="CAG8537778.1"/>
    </source>
</evidence>
<dbReference type="CDD" id="cd17341">
    <property type="entry name" value="MFS_NRT2_like"/>
    <property type="match status" value="1"/>
</dbReference>
<dbReference type="InterPro" id="IPR044772">
    <property type="entry name" value="NO3_transporter"/>
</dbReference>
<feature type="transmembrane region" description="Helical" evidence="8">
    <location>
        <begin position="368"/>
        <end position="393"/>
    </location>
</feature>
<dbReference type="SUPFAM" id="SSF103473">
    <property type="entry name" value="MFS general substrate transporter"/>
    <property type="match status" value="1"/>
</dbReference>
<dbReference type="GO" id="GO:0042128">
    <property type="term" value="P:nitrate assimilation"/>
    <property type="evidence" value="ECO:0007669"/>
    <property type="project" value="UniProtKB-UniRule"/>
</dbReference>
<dbReference type="Gene3D" id="1.20.1250.20">
    <property type="entry name" value="MFS general substrate transporter like domains"/>
    <property type="match status" value="2"/>
</dbReference>
<evidence type="ECO:0000256" key="2">
    <source>
        <dbReference type="ARBA" id="ARBA00008432"/>
    </source>
</evidence>
<dbReference type="AlphaFoldDB" id="A0A9N9AR03"/>
<feature type="transmembrane region" description="Helical" evidence="8">
    <location>
        <begin position="156"/>
        <end position="179"/>
    </location>
</feature>
<feature type="transmembrane region" description="Helical" evidence="8">
    <location>
        <begin position="124"/>
        <end position="144"/>
    </location>
</feature>
<feature type="transmembrane region" description="Helical" evidence="8">
    <location>
        <begin position="272"/>
        <end position="297"/>
    </location>
</feature>
<organism evidence="10 11">
    <name type="scientific">Acaulospora morrowiae</name>
    <dbReference type="NCBI Taxonomy" id="94023"/>
    <lineage>
        <taxon>Eukaryota</taxon>
        <taxon>Fungi</taxon>
        <taxon>Fungi incertae sedis</taxon>
        <taxon>Mucoromycota</taxon>
        <taxon>Glomeromycotina</taxon>
        <taxon>Glomeromycetes</taxon>
        <taxon>Diversisporales</taxon>
        <taxon>Acaulosporaceae</taxon>
        <taxon>Acaulospora</taxon>
    </lineage>
</organism>
<comment type="similarity">
    <text evidence="2 8">Belongs to the major facilitator superfamily. Nitrate/nitrite porter (TC 2.A.1.8) family.</text>
</comment>
<evidence type="ECO:0000256" key="1">
    <source>
        <dbReference type="ARBA" id="ARBA00004141"/>
    </source>
</evidence>
<name>A0A9N9AR03_9GLOM</name>
<dbReference type="GO" id="GO:0015112">
    <property type="term" value="F:nitrate transmembrane transporter activity"/>
    <property type="evidence" value="ECO:0007669"/>
    <property type="project" value="UniProtKB-UniRule"/>
</dbReference>
<accession>A0A9N9AR03</accession>
<feature type="transmembrane region" description="Helical" evidence="8">
    <location>
        <begin position="343"/>
        <end position="362"/>
    </location>
</feature>
<evidence type="ECO:0000256" key="3">
    <source>
        <dbReference type="ARBA" id="ARBA00022448"/>
    </source>
</evidence>
<dbReference type="GO" id="GO:0015113">
    <property type="term" value="F:nitrite transmembrane transporter activity"/>
    <property type="evidence" value="ECO:0007669"/>
    <property type="project" value="InterPro"/>
</dbReference>
<keyword evidence="4 8" id="KW-0812">Transmembrane</keyword>
<dbReference type="PANTHER" id="PTHR23515">
    <property type="entry name" value="HIGH-AFFINITY NITRATE TRANSPORTER 2.3"/>
    <property type="match status" value="1"/>
</dbReference>
<keyword evidence="5 8" id="KW-1133">Transmembrane helix</keyword>
<keyword evidence="7 8" id="KW-0472">Membrane</keyword>
<evidence type="ECO:0000256" key="4">
    <source>
        <dbReference type="ARBA" id="ARBA00022692"/>
    </source>
</evidence>
<protein>
    <recommendedName>
        <fullName evidence="8">Nitrate/nitrite transporter</fullName>
    </recommendedName>
</protein>
<dbReference type="Pfam" id="PF07690">
    <property type="entry name" value="MFS_1"/>
    <property type="match status" value="1"/>
</dbReference>
<evidence type="ECO:0000313" key="11">
    <source>
        <dbReference type="Proteomes" id="UP000789342"/>
    </source>
</evidence>
<dbReference type="InterPro" id="IPR004737">
    <property type="entry name" value="NO3_transporter_NarK/NarU-like"/>
</dbReference>
<keyword evidence="6 8" id="KW-0534">Nitrate assimilation</keyword>
<dbReference type="EMBL" id="CAJVPV010002852">
    <property type="protein sequence ID" value="CAG8537778.1"/>
    <property type="molecule type" value="Genomic_DNA"/>
</dbReference>
<evidence type="ECO:0000256" key="6">
    <source>
        <dbReference type="ARBA" id="ARBA00023063"/>
    </source>
</evidence>
<feature type="transmembrane region" description="Helical" evidence="8">
    <location>
        <begin position="99"/>
        <end position="118"/>
    </location>
</feature>
<dbReference type="NCBIfam" id="TIGR00886">
    <property type="entry name" value="2A0108"/>
    <property type="match status" value="1"/>
</dbReference>
<comment type="subcellular location">
    <subcellularLocation>
        <location evidence="8">Cell membrane</location>
        <topology evidence="8">Multi-pass membrane protein</topology>
    </subcellularLocation>
    <subcellularLocation>
        <location evidence="1">Membrane</location>
        <topology evidence="1">Multi-pass membrane protein</topology>
    </subcellularLocation>
</comment>
<keyword evidence="3 8" id="KW-0813">Transport</keyword>
<evidence type="ECO:0000259" key="9">
    <source>
        <dbReference type="PROSITE" id="PS50850"/>
    </source>
</evidence>
<gene>
    <name evidence="10" type="ORF">AMORRO_LOCUS4980</name>
</gene>
<evidence type="ECO:0000256" key="7">
    <source>
        <dbReference type="ARBA" id="ARBA00023136"/>
    </source>
</evidence>
<dbReference type="InterPro" id="IPR036259">
    <property type="entry name" value="MFS_trans_sf"/>
</dbReference>
<feature type="transmembrane region" description="Helical" evidence="8">
    <location>
        <begin position="433"/>
        <end position="454"/>
    </location>
</feature>
<comment type="caution">
    <text evidence="10">The sequence shown here is derived from an EMBL/GenBank/DDBJ whole genome shotgun (WGS) entry which is preliminary data.</text>
</comment>
<proteinExistence type="inferred from homology"/>
<keyword evidence="11" id="KW-1185">Reference proteome</keyword>
<dbReference type="Proteomes" id="UP000789342">
    <property type="component" value="Unassembled WGS sequence"/>
</dbReference>
<feature type="transmembrane region" description="Helical" evidence="8">
    <location>
        <begin position="34"/>
        <end position="54"/>
    </location>
</feature>
<dbReference type="OrthoDB" id="434240at2759"/>
<dbReference type="GO" id="GO:0005886">
    <property type="term" value="C:plasma membrane"/>
    <property type="evidence" value="ECO:0007669"/>
    <property type="project" value="UniProtKB-SubCell"/>
</dbReference>
<dbReference type="PROSITE" id="PS50850">
    <property type="entry name" value="MFS"/>
    <property type="match status" value="1"/>
</dbReference>
<sequence>MIKLFSNPLAIDQSTQKATALNLLSIKRPHMRGFLFAWLSFFIAFFGWFSIAPLITTIRKDLKLTNDDVNNSNIISVSSTILFRITAGLLCDRLGPRRVMFTILVLGSIPVGLSGLAHDATSLMIVRFFVGILGSAFVPCQFWTMQMFDKNAVGTANAFAGGWGNMGAGITTMVMPLLFDGVATNLEDHVAWRVTMVIPAAIIFFIAILNLLITDDCPQGKWEQHEKPVEVHEVDEKKSAVYNGNQSDADNRQVSPKPGLGAYLRAIKNPNVLVLIAMYACCFGVELAVDNAIATFFHDHFNLNQTTAGLIGSIFGTMNFFSRPTGGLFSDLLYSKFEIRGRLALQFVILFLEGLFLIVFNYSVNSGLGTAIVILVLFSYFTQAGCGTTYGIIPFVDPPIVGTVSGLVGAGGNVGGLVFATVFKIYAGPRTPYAFLVIGATVMSVSFLTFLLRVNGRMLVELKR</sequence>
<dbReference type="InterPro" id="IPR020846">
    <property type="entry name" value="MFS_dom"/>
</dbReference>